<feature type="compositionally biased region" description="Polar residues" evidence="1">
    <location>
        <begin position="311"/>
        <end position="322"/>
    </location>
</feature>
<protein>
    <submittedName>
        <fullName evidence="3">Uncharacterized protein</fullName>
    </submittedName>
</protein>
<feature type="compositionally biased region" description="Basic and acidic residues" evidence="1">
    <location>
        <begin position="148"/>
        <end position="158"/>
    </location>
</feature>
<feature type="region of interest" description="Disordered" evidence="1">
    <location>
        <begin position="251"/>
        <end position="381"/>
    </location>
</feature>
<dbReference type="Proteomes" id="UP000035268">
    <property type="component" value="Chromosome"/>
</dbReference>
<evidence type="ECO:0000256" key="2">
    <source>
        <dbReference type="SAM" id="SignalP"/>
    </source>
</evidence>
<proteinExistence type="predicted"/>
<feature type="region of interest" description="Disordered" evidence="1">
    <location>
        <begin position="25"/>
        <end position="87"/>
    </location>
</feature>
<feature type="region of interest" description="Disordered" evidence="1">
    <location>
        <begin position="148"/>
        <end position="237"/>
    </location>
</feature>
<feature type="compositionally biased region" description="Polar residues" evidence="1">
    <location>
        <begin position="160"/>
        <end position="171"/>
    </location>
</feature>
<reference evidence="4" key="1">
    <citation type="submission" date="2015-02" db="EMBL/GenBank/DDBJ databases">
        <title>Description and complete genome sequence of the first cultured representative of the subdivision 5 of the Verrucomicrobia phylum.</title>
        <authorList>
            <person name="Spring S."/>
            <person name="Bunk B."/>
            <person name="Sproer C."/>
            <person name="Klenk H.-P."/>
        </authorList>
    </citation>
    <scope>NUCLEOTIDE SEQUENCE [LARGE SCALE GENOMIC DNA]</scope>
    <source>
        <strain evidence="4">L21-Fru-AB</strain>
    </source>
</reference>
<evidence type="ECO:0000256" key="1">
    <source>
        <dbReference type="SAM" id="MobiDB-lite"/>
    </source>
</evidence>
<evidence type="ECO:0000313" key="3">
    <source>
        <dbReference type="EMBL" id="AKJ63714.1"/>
    </source>
</evidence>
<feature type="compositionally biased region" description="Basic and acidic residues" evidence="1">
    <location>
        <begin position="336"/>
        <end position="371"/>
    </location>
</feature>
<keyword evidence="2" id="KW-0732">Signal</keyword>
<organism evidence="3 4">
    <name type="scientific">Kiritimatiella glycovorans</name>
    <dbReference type="NCBI Taxonomy" id="1307763"/>
    <lineage>
        <taxon>Bacteria</taxon>
        <taxon>Pseudomonadati</taxon>
        <taxon>Kiritimatiellota</taxon>
        <taxon>Kiritimatiellia</taxon>
        <taxon>Kiritimatiellales</taxon>
        <taxon>Kiritimatiellaceae</taxon>
        <taxon>Kiritimatiella</taxon>
    </lineage>
</organism>
<dbReference type="KEGG" id="vbl:L21SP4_00434"/>
<accession>A0A0G3EHP2</accession>
<feature type="chain" id="PRO_5005184236" evidence="2">
    <location>
        <begin position="23"/>
        <end position="394"/>
    </location>
</feature>
<evidence type="ECO:0000313" key="4">
    <source>
        <dbReference type="Proteomes" id="UP000035268"/>
    </source>
</evidence>
<feature type="compositionally biased region" description="Basic and acidic residues" evidence="1">
    <location>
        <begin position="219"/>
        <end position="228"/>
    </location>
</feature>
<feature type="compositionally biased region" description="Basic and acidic residues" evidence="1">
    <location>
        <begin position="27"/>
        <end position="41"/>
    </location>
</feature>
<dbReference type="AlphaFoldDB" id="A0A0G3EHP2"/>
<dbReference type="STRING" id="1307763.L21SP4_00434"/>
<name>A0A0G3EHP2_9BACT</name>
<feature type="signal peptide" evidence="2">
    <location>
        <begin position="1"/>
        <end position="22"/>
    </location>
</feature>
<reference evidence="3 4" key="2">
    <citation type="journal article" date="2016" name="ISME J.">
        <title>Characterization of the first cultured representative of Verrucomicrobia subdivision 5 indicates the proposal of a novel phylum.</title>
        <authorList>
            <person name="Spring S."/>
            <person name="Bunk B."/>
            <person name="Sproer C."/>
            <person name="Schumann P."/>
            <person name="Rohde M."/>
            <person name="Tindall B.J."/>
            <person name="Klenk H.P."/>
        </authorList>
    </citation>
    <scope>NUCLEOTIDE SEQUENCE [LARGE SCALE GENOMIC DNA]</scope>
    <source>
        <strain evidence="3 4">L21-Fru-AB</strain>
    </source>
</reference>
<sequence precursor="true">MKRRAHILAAACAVLASLCSVAGEAQEEAKEKSSVDPERMERIRRRFGRAGEEVGDEAPGDMPDLPYDPELLKQLPPGRAADSGLKGEALEGGRAGVQGAPVMVRREKPEKDSGWLVDAVLGRTNGASSASQGDDGWGWLYGEMKRQRDGYPGEDEKSAYSPTNRLFTRTNRFGALQHRRSPGLIGARTEDPETPQEAGPPLPSTNRFMVGKAPSEWLKAPEEGERSATRPVAVKSMSDWTEGWRTAISMERTREQLYGTGVGTPGRDASAAERDTSASSFGALTPMDATRSGGDFSFTAAREPDRGSLTGDRSPQSAAGQSQDRRFRSSSLEPDLSGRQEMRTEPGRGNEFRRPEAPKRSRIFSELRRAPELSSESDPFESDLLKIRKGVWDE</sequence>
<gene>
    <name evidence="3" type="ORF">L21SP4_00434</name>
</gene>
<dbReference type="EMBL" id="CP010904">
    <property type="protein sequence ID" value="AKJ63714.1"/>
    <property type="molecule type" value="Genomic_DNA"/>
</dbReference>
<keyword evidence="4" id="KW-1185">Reference proteome</keyword>
<dbReference type="RefSeq" id="WP_052881121.1">
    <property type="nucleotide sequence ID" value="NZ_CP010904.1"/>
</dbReference>